<evidence type="ECO:0000313" key="6">
    <source>
        <dbReference type="EMBL" id="CAG2249420.1"/>
    </source>
</evidence>
<reference evidence="6" key="1">
    <citation type="submission" date="2021-03" db="EMBL/GenBank/DDBJ databases">
        <authorList>
            <person name="Bekaert M."/>
        </authorList>
    </citation>
    <scope>NUCLEOTIDE SEQUENCE</scope>
</reference>
<gene>
    <name evidence="6" type="ORF">MEDL_61085</name>
</gene>
<dbReference type="SMART" id="SM00225">
    <property type="entry name" value="BTB"/>
    <property type="match status" value="1"/>
</dbReference>
<keyword evidence="1" id="KW-0862">Zinc</keyword>
<keyword evidence="1" id="KW-0479">Metal-binding</keyword>
<dbReference type="Gene3D" id="3.30.710.10">
    <property type="entry name" value="Potassium Channel Kv1.1, Chain A"/>
    <property type="match status" value="1"/>
</dbReference>
<feature type="region of interest" description="Disordered" evidence="3">
    <location>
        <begin position="212"/>
        <end position="242"/>
    </location>
</feature>
<evidence type="ECO:0000256" key="2">
    <source>
        <dbReference type="SAM" id="Coils"/>
    </source>
</evidence>
<dbReference type="Proteomes" id="UP000683360">
    <property type="component" value="Unassembled WGS sequence"/>
</dbReference>
<dbReference type="PANTHER" id="PTHR46105">
    <property type="entry name" value="AGAP004733-PA"/>
    <property type="match status" value="1"/>
</dbReference>
<dbReference type="GO" id="GO:0000981">
    <property type="term" value="F:DNA-binding transcription factor activity, RNA polymerase II-specific"/>
    <property type="evidence" value="ECO:0007669"/>
    <property type="project" value="TreeGrafter"/>
</dbReference>
<dbReference type="InterPro" id="IPR013087">
    <property type="entry name" value="Znf_C2H2_type"/>
</dbReference>
<dbReference type="InterPro" id="IPR011333">
    <property type="entry name" value="SKP1/BTB/POZ_sf"/>
</dbReference>
<evidence type="ECO:0000256" key="1">
    <source>
        <dbReference type="PROSITE-ProRule" id="PRU00042"/>
    </source>
</evidence>
<dbReference type="Pfam" id="PF00651">
    <property type="entry name" value="BTB"/>
    <property type="match status" value="1"/>
</dbReference>
<evidence type="ECO:0000259" key="4">
    <source>
        <dbReference type="PROSITE" id="PS50097"/>
    </source>
</evidence>
<sequence length="292" mass="33719">MALTTLSVPSMMCGVSETLYQFQQERYLCDVLIFTSDGYIPAHRVVLVAASKHFREIESSRNIHTTPEANFYLTKEKSEDMQKIVQLIYTGELNISGDNMTRIHNLCLTLALDDAVKECESFIKLIETSDNMCMEQNEEEYNKQESKTEEKDLSLKQLEEEVIDQLEESRSNNNNVTMVTKVDATKEKDSSNSDASTNCHIDVAMVTNDINIDKKSKSKGQKSKNKKSEVFENNNQEQKAEETNINEKMINCALCKEKFQDKKLLLEHRRKKHQNKRKPMHTKDIFQVQMTL</sequence>
<keyword evidence="1" id="KW-0863">Zinc-finger</keyword>
<organism evidence="6 7">
    <name type="scientific">Mytilus edulis</name>
    <name type="common">Blue mussel</name>
    <dbReference type="NCBI Taxonomy" id="6550"/>
    <lineage>
        <taxon>Eukaryota</taxon>
        <taxon>Metazoa</taxon>
        <taxon>Spiralia</taxon>
        <taxon>Lophotrochozoa</taxon>
        <taxon>Mollusca</taxon>
        <taxon>Bivalvia</taxon>
        <taxon>Autobranchia</taxon>
        <taxon>Pteriomorphia</taxon>
        <taxon>Mytilida</taxon>
        <taxon>Mytiloidea</taxon>
        <taxon>Mytilidae</taxon>
        <taxon>Mytilinae</taxon>
        <taxon>Mytilus</taxon>
    </lineage>
</organism>
<dbReference type="AlphaFoldDB" id="A0A8S3V6L2"/>
<feature type="coiled-coil region" evidence="2">
    <location>
        <begin position="141"/>
        <end position="175"/>
    </location>
</feature>
<dbReference type="InterPro" id="IPR000210">
    <property type="entry name" value="BTB/POZ_dom"/>
</dbReference>
<dbReference type="PANTHER" id="PTHR46105:SF30">
    <property type="entry name" value="ZINC FINGER AND BTB DOMAIN CONTAINING 49"/>
    <property type="match status" value="1"/>
</dbReference>
<protein>
    <submittedName>
        <fullName evidence="6">KLHL7</fullName>
    </submittedName>
</protein>
<feature type="domain" description="BTB" evidence="4">
    <location>
        <begin position="29"/>
        <end position="97"/>
    </location>
</feature>
<evidence type="ECO:0000259" key="5">
    <source>
        <dbReference type="PROSITE" id="PS50157"/>
    </source>
</evidence>
<keyword evidence="2" id="KW-0175">Coiled coil</keyword>
<accession>A0A8S3V6L2</accession>
<feature type="domain" description="C2H2-type" evidence="5">
    <location>
        <begin position="250"/>
        <end position="278"/>
    </location>
</feature>
<dbReference type="EMBL" id="CAJPWZ010002969">
    <property type="protein sequence ID" value="CAG2249420.1"/>
    <property type="molecule type" value="Genomic_DNA"/>
</dbReference>
<dbReference type="PROSITE" id="PS50097">
    <property type="entry name" value="BTB"/>
    <property type="match status" value="1"/>
</dbReference>
<comment type="caution">
    <text evidence="6">The sequence shown here is derived from an EMBL/GenBank/DDBJ whole genome shotgun (WGS) entry which is preliminary data.</text>
</comment>
<dbReference type="GO" id="GO:0000978">
    <property type="term" value="F:RNA polymerase II cis-regulatory region sequence-specific DNA binding"/>
    <property type="evidence" value="ECO:0007669"/>
    <property type="project" value="TreeGrafter"/>
</dbReference>
<evidence type="ECO:0000256" key="3">
    <source>
        <dbReference type="SAM" id="MobiDB-lite"/>
    </source>
</evidence>
<feature type="compositionally biased region" description="Basic residues" evidence="3">
    <location>
        <begin position="216"/>
        <end position="225"/>
    </location>
</feature>
<name>A0A8S3V6L2_MYTED</name>
<keyword evidence="7" id="KW-1185">Reference proteome</keyword>
<evidence type="ECO:0000313" key="7">
    <source>
        <dbReference type="Proteomes" id="UP000683360"/>
    </source>
</evidence>
<dbReference type="InterPro" id="IPR050457">
    <property type="entry name" value="ZnFinger_BTB_dom_contain"/>
</dbReference>
<proteinExistence type="predicted"/>
<dbReference type="GO" id="GO:0008270">
    <property type="term" value="F:zinc ion binding"/>
    <property type="evidence" value="ECO:0007669"/>
    <property type="project" value="UniProtKB-KW"/>
</dbReference>
<dbReference type="PROSITE" id="PS50157">
    <property type="entry name" value="ZINC_FINGER_C2H2_2"/>
    <property type="match status" value="1"/>
</dbReference>
<dbReference type="PROSITE" id="PS00028">
    <property type="entry name" value="ZINC_FINGER_C2H2_1"/>
    <property type="match status" value="1"/>
</dbReference>
<dbReference type="OrthoDB" id="6162401at2759"/>
<dbReference type="SUPFAM" id="SSF54695">
    <property type="entry name" value="POZ domain"/>
    <property type="match status" value="1"/>
</dbReference>